<evidence type="ECO:0000313" key="1">
    <source>
        <dbReference type="EMBL" id="GGL19451.1"/>
    </source>
</evidence>
<keyword evidence="2" id="KW-1185">Reference proteome</keyword>
<comment type="caution">
    <text evidence="1">The sequence shown here is derived from an EMBL/GenBank/DDBJ whole genome shotgun (WGS) entry which is preliminary data.</text>
</comment>
<evidence type="ECO:0000313" key="2">
    <source>
        <dbReference type="Proteomes" id="UP000656042"/>
    </source>
</evidence>
<accession>A0A8J3C8B8</accession>
<name>A0A8J3C8B8_9ACTN</name>
<dbReference type="RefSeq" id="WP_189082938.1">
    <property type="nucleotide sequence ID" value="NZ_BMMX01000067.1"/>
</dbReference>
<dbReference type="AlphaFoldDB" id="A0A8J3C8B8"/>
<sequence length="156" mass="17188">MTEAPTPATGTAHLQALGRISWETLAATLTTAQETAWADYDGFHIGAPPTQPPPYSHLWAWSTEWLIRVRLDAGTAIGAVLHLAEPTTGHPDLHTVQWTLHHTRSWPDAENRVGPLSPDVTDRTVELYNIHPYLSEVPTAAIAAQPISFVRVHPKR</sequence>
<protein>
    <submittedName>
        <fullName evidence="1">Uncharacterized protein</fullName>
    </submittedName>
</protein>
<reference evidence="1" key="1">
    <citation type="journal article" date="2014" name="Int. J. Syst. Evol. Microbiol.">
        <title>Complete genome sequence of Corynebacterium casei LMG S-19264T (=DSM 44701T), isolated from a smear-ripened cheese.</title>
        <authorList>
            <consortium name="US DOE Joint Genome Institute (JGI-PGF)"/>
            <person name="Walter F."/>
            <person name="Albersmeier A."/>
            <person name="Kalinowski J."/>
            <person name="Ruckert C."/>
        </authorList>
    </citation>
    <scope>NUCLEOTIDE SEQUENCE</scope>
    <source>
        <strain evidence="1">CGMCC 4.7299</strain>
    </source>
</reference>
<proteinExistence type="predicted"/>
<gene>
    <name evidence="1" type="ORF">GCM10012284_62470</name>
</gene>
<reference evidence="1" key="2">
    <citation type="submission" date="2020-09" db="EMBL/GenBank/DDBJ databases">
        <authorList>
            <person name="Sun Q."/>
            <person name="Zhou Y."/>
        </authorList>
    </citation>
    <scope>NUCLEOTIDE SEQUENCE</scope>
    <source>
        <strain evidence="1">CGMCC 4.7299</strain>
    </source>
</reference>
<organism evidence="1 2">
    <name type="scientific">Mangrovihabitans endophyticus</name>
    <dbReference type="NCBI Taxonomy" id="1751298"/>
    <lineage>
        <taxon>Bacteria</taxon>
        <taxon>Bacillati</taxon>
        <taxon>Actinomycetota</taxon>
        <taxon>Actinomycetes</taxon>
        <taxon>Micromonosporales</taxon>
        <taxon>Micromonosporaceae</taxon>
        <taxon>Mangrovihabitans</taxon>
    </lineage>
</organism>
<dbReference type="EMBL" id="BMMX01000067">
    <property type="protein sequence ID" value="GGL19451.1"/>
    <property type="molecule type" value="Genomic_DNA"/>
</dbReference>
<dbReference type="Proteomes" id="UP000656042">
    <property type="component" value="Unassembled WGS sequence"/>
</dbReference>